<dbReference type="Proteomes" id="UP000199110">
    <property type="component" value="Unassembled WGS sequence"/>
</dbReference>
<dbReference type="AlphaFoldDB" id="A0A1I3S4L1"/>
<dbReference type="RefSeq" id="WP_175484912.1">
    <property type="nucleotide sequence ID" value="NZ_FORA01000004.1"/>
</dbReference>
<name>A0A1I3S4L1_9RHOB</name>
<organism evidence="3 4">
    <name type="scientific">Jannaschia pohangensis</name>
    <dbReference type="NCBI Taxonomy" id="390807"/>
    <lineage>
        <taxon>Bacteria</taxon>
        <taxon>Pseudomonadati</taxon>
        <taxon>Pseudomonadota</taxon>
        <taxon>Alphaproteobacteria</taxon>
        <taxon>Rhodobacterales</taxon>
        <taxon>Roseobacteraceae</taxon>
        <taxon>Jannaschia</taxon>
    </lineage>
</organism>
<keyword evidence="2" id="KW-0732">Signal</keyword>
<sequence>MFRTAIVTLFAAFAAFPATADMKALGDIHIEGPMLRATPPNAPVAGGFVTIVNHGETDDTLVSASIEGPLAERVELHEMTMNEGVMTMSEVAGGIAIPAGETVILAPGGLHLMLMGLTEPLTAGDTHLVTLTFAEAGDVTIGFPVLTLGEIRAKAAEDATMDHSGEGHGDGGHMKHGN</sequence>
<dbReference type="Pfam" id="PF04314">
    <property type="entry name" value="PCuAC"/>
    <property type="match status" value="1"/>
</dbReference>
<proteinExistence type="predicted"/>
<feature type="signal peptide" evidence="2">
    <location>
        <begin position="1"/>
        <end position="20"/>
    </location>
</feature>
<protein>
    <recommendedName>
        <fullName evidence="5">Copper(I)-binding protein</fullName>
    </recommendedName>
</protein>
<dbReference type="Gene3D" id="2.60.40.1890">
    <property type="entry name" value="PCu(A)C copper chaperone"/>
    <property type="match status" value="1"/>
</dbReference>
<dbReference type="EMBL" id="FORA01000004">
    <property type="protein sequence ID" value="SFJ53558.1"/>
    <property type="molecule type" value="Genomic_DNA"/>
</dbReference>
<evidence type="ECO:0008006" key="5">
    <source>
        <dbReference type="Google" id="ProtNLM"/>
    </source>
</evidence>
<evidence type="ECO:0000256" key="2">
    <source>
        <dbReference type="SAM" id="SignalP"/>
    </source>
</evidence>
<dbReference type="InterPro" id="IPR007410">
    <property type="entry name" value="LpqE-like"/>
</dbReference>
<dbReference type="InterPro" id="IPR058248">
    <property type="entry name" value="Lxx211020-like"/>
</dbReference>
<dbReference type="InterPro" id="IPR036182">
    <property type="entry name" value="PCuAC_sf"/>
</dbReference>
<evidence type="ECO:0000313" key="4">
    <source>
        <dbReference type="Proteomes" id="UP000199110"/>
    </source>
</evidence>
<accession>A0A1I3S4L1</accession>
<keyword evidence="4" id="KW-1185">Reference proteome</keyword>
<dbReference type="PANTHER" id="PTHR36302:SF1">
    <property type="entry name" value="COPPER CHAPERONE PCU(A)C"/>
    <property type="match status" value="1"/>
</dbReference>
<dbReference type="PANTHER" id="PTHR36302">
    <property type="entry name" value="BLR7088 PROTEIN"/>
    <property type="match status" value="1"/>
</dbReference>
<reference evidence="3 4" key="1">
    <citation type="submission" date="2016-10" db="EMBL/GenBank/DDBJ databases">
        <authorList>
            <person name="de Groot N.N."/>
        </authorList>
    </citation>
    <scope>NUCLEOTIDE SEQUENCE [LARGE SCALE GENOMIC DNA]</scope>
    <source>
        <strain evidence="3 4">DSM 19073</strain>
    </source>
</reference>
<feature type="region of interest" description="Disordered" evidence="1">
    <location>
        <begin position="157"/>
        <end position="178"/>
    </location>
</feature>
<evidence type="ECO:0000313" key="3">
    <source>
        <dbReference type="EMBL" id="SFJ53558.1"/>
    </source>
</evidence>
<feature type="chain" id="PRO_5011470098" description="Copper(I)-binding protein" evidence="2">
    <location>
        <begin position="21"/>
        <end position="178"/>
    </location>
</feature>
<dbReference type="SUPFAM" id="SSF110087">
    <property type="entry name" value="DR1885-like metal-binding protein"/>
    <property type="match status" value="1"/>
</dbReference>
<dbReference type="STRING" id="390807.SAMN04488095_3014"/>
<gene>
    <name evidence="3" type="ORF">SAMN04488095_3014</name>
</gene>
<evidence type="ECO:0000256" key="1">
    <source>
        <dbReference type="SAM" id="MobiDB-lite"/>
    </source>
</evidence>